<proteinExistence type="inferred from homology"/>
<dbReference type="InterPro" id="IPR007129">
    <property type="entry name" value="Ubiqinol_cyt_c_chaperone_CPB3"/>
</dbReference>
<dbReference type="EMBL" id="RBIM01000002">
    <property type="protein sequence ID" value="RKR02876.1"/>
    <property type="molecule type" value="Genomic_DNA"/>
</dbReference>
<dbReference type="PANTHER" id="PTHR12184:SF1">
    <property type="entry name" value="UBIQUINOL-CYTOCHROME-C REDUCTASE COMPLEX ASSEMBLY FACTOR 1"/>
    <property type="match status" value="1"/>
</dbReference>
<comment type="similarity">
    <text evidence="1">Belongs to the CBP3 family.</text>
</comment>
<dbReference type="Proteomes" id="UP000273675">
    <property type="component" value="Unassembled WGS sequence"/>
</dbReference>
<dbReference type="PANTHER" id="PTHR12184">
    <property type="entry name" value="UBIQUINOL-CYTOCHROME C REDUCTASE COMPLEX ASSEMBLY FACTOR 1 FAMILY MEMBER"/>
    <property type="match status" value="1"/>
</dbReference>
<reference evidence="4 5" key="1">
    <citation type="submission" date="2018-10" db="EMBL/GenBank/DDBJ databases">
        <title>Genomic Encyclopedia of Type Strains, Phase IV (KMG-IV): sequencing the most valuable type-strain genomes for metagenomic binning, comparative biology and taxonomic classification.</title>
        <authorList>
            <person name="Goeker M."/>
        </authorList>
    </citation>
    <scope>NUCLEOTIDE SEQUENCE [LARGE SCALE GENOMIC DNA]</scope>
    <source>
        <strain evidence="4 5">DSM 4734</strain>
    </source>
</reference>
<evidence type="ECO:0000313" key="5">
    <source>
        <dbReference type="Proteomes" id="UP000273675"/>
    </source>
</evidence>
<evidence type="ECO:0000256" key="2">
    <source>
        <dbReference type="ARBA" id="ARBA00006436"/>
    </source>
</evidence>
<evidence type="ECO:0000313" key="4">
    <source>
        <dbReference type="EMBL" id="RKR02876.1"/>
    </source>
</evidence>
<accession>A0A495DMB3</accession>
<sequence length="177" mass="19018">MLNRLFSRKPEKRRAEALYRDVVTAARAPHLYAGLGVPDTVEGRFEMIILHCAVVVLTLKPVDSDPARGLSQALFDTMFDDFDAAMREMGVGDSGVGKKIRFMAQGFYGRAEALRDAIDSPDPGQLQAVLARNVFNAGPDDPRAPALALYVNSAVEALNGQGGQALLDGAAPDFPQS</sequence>
<comment type="caution">
    <text evidence="4">The sequence shown here is derived from an EMBL/GenBank/DDBJ whole genome shotgun (WGS) entry which is preliminary data.</text>
</comment>
<name>A0A495DMB3_9PROT</name>
<evidence type="ECO:0000256" key="1">
    <source>
        <dbReference type="ARBA" id="ARBA00006407"/>
    </source>
</evidence>
<evidence type="ECO:0000259" key="3">
    <source>
        <dbReference type="Pfam" id="PF03981"/>
    </source>
</evidence>
<feature type="domain" description="Ubiquinol-cytochrome c chaperone" evidence="3">
    <location>
        <begin position="35"/>
        <end position="170"/>
    </location>
</feature>
<dbReference type="Pfam" id="PF03981">
    <property type="entry name" value="Ubiq_cyt_C_chap"/>
    <property type="match status" value="1"/>
</dbReference>
<comment type="similarity">
    <text evidence="2">Belongs to the UPF0174 family.</text>
</comment>
<dbReference type="InterPro" id="IPR021150">
    <property type="entry name" value="Ubiq_cyt_c_chap"/>
</dbReference>
<gene>
    <name evidence="4" type="ORF">C7435_0820</name>
</gene>
<protein>
    <submittedName>
        <fullName evidence="4">Cytochrome b pre-mRNA-processing protein 3</fullName>
    </submittedName>
</protein>
<dbReference type="RefSeq" id="WP_121210147.1">
    <property type="nucleotide sequence ID" value="NZ_RBIM01000002.1"/>
</dbReference>
<dbReference type="AlphaFoldDB" id="A0A495DMB3"/>
<dbReference type="OrthoDB" id="7158889at2"/>
<organism evidence="4 5">
    <name type="scientific">Maricaulis maris</name>
    <dbReference type="NCBI Taxonomy" id="74318"/>
    <lineage>
        <taxon>Bacteria</taxon>
        <taxon>Pseudomonadati</taxon>
        <taxon>Pseudomonadota</taxon>
        <taxon>Alphaproteobacteria</taxon>
        <taxon>Maricaulales</taxon>
        <taxon>Maricaulaceae</taxon>
        <taxon>Maricaulis</taxon>
    </lineage>
</organism>